<evidence type="ECO:0000313" key="9">
    <source>
        <dbReference type="EMBL" id="STC80376.1"/>
    </source>
</evidence>
<accession>A0A376D207</accession>
<dbReference type="Pfam" id="PF00557">
    <property type="entry name" value="Peptidase_M24"/>
    <property type="match status" value="1"/>
</dbReference>
<proteinExistence type="inferred from homology"/>
<name>A0A376D207_ECOLX</name>
<dbReference type="EC" id="3.4.11.9" evidence="4"/>
<evidence type="ECO:0000313" key="10">
    <source>
        <dbReference type="Proteomes" id="UP000254647"/>
    </source>
</evidence>
<comment type="catalytic activity">
    <reaction evidence="1">
        <text>Release of any N-terminal amino acid, including proline, that is linked to proline, even from a dipeptide or tripeptide.</text>
        <dbReference type="EC" id="3.4.11.9"/>
    </reaction>
</comment>
<keyword evidence="9" id="KW-0645">Protease</keyword>
<dbReference type="EMBL" id="UFXW01000004">
    <property type="protein sequence ID" value="STC80376.1"/>
    <property type="molecule type" value="Genomic_DNA"/>
</dbReference>
<sequence length="74" mass="8459">MTVTWVLIDAGCEYKGYAGDITRTFPVNGKFTQAQREIYDIVLESLEPACACIVRELPFRKSLVKWCASWLAVW</sequence>
<organism evidence="9 10">
    <name type="scientific">Escherichia coli</name>
    <dbReference type="NCBI Taxonomy" id="562"/>
    <lineage>
        <taxon>Bacteria</taxon>
        <taxon>Pseudomonadati</taxon>
        <taxon>Pseudomonadota</taxon>
        <taxon>Gammaproteobacteria</taxon>
        <taxon>Enterobacterales</taxon>
        <taxon>Enterobacteriaceae</taxon>
        <taxon>Escherichia</taxon>
    </lineage>
</organism>
<keyword evidence="5" id="KW-0479">Metal-binding</keyword>
<dbReference type="GO" id="GO:0006508">
    <property type="term" value="P:proteolysis"/>
    <property type="evidence" value="ECO:0007669"/>
    <property type="project" value="TreeGrafter"/>
</dbReference>
<gene>
    <name evidence="9" type="primary">pepP_2</name>
    <name evidence="9" type="ORF">NCTC10767_02158</name>
</gene>
<comment type="cofactor">
    <cofactor evidence="2">
        <name>Mn(2+)</name>
        <dbReference type="ChEBI" id="CHEBI:29035"/>
    </cofactor>
</comment>
<dbReference type="GO" id="GO:0046872">
    <property type="term" value="F:metal ion binding"/>
    <property type="evidence" value="ECO:0007669"/>
    <property type="project" value="UniProtKB-KW"/>
</dbReference>
<evidence type="ECO:0000259" key="8">
    <source>
        <dbReference type="Pfam" id="PF00557"/>
    </source>
</evidence>
<dbReference type="InterPro" id="IPR036005">
    <property type="entry name" value="Creatinase/aminopeptidase-like"/>
</dbReference>
<evidence type="ECO:0000256" key="7">
    <source>
        <dbReference type="ARBA" id="ARBA00023211"/>
    </source>
</evidence>
<dbReference type="SUPFAM" id="SSF55920">
    <property type="entry name" value="Creatinase/aminopeptidase"/>
    <property type="match status" value="1"/>
</dbReference>
<keyword evidence="6 9" id="KW-0378">Hydrolase</keyword>
<dbReference type="PANTHER" id="PTHR43226">
    <property type="entry name" value="XAA-PRO AMINOPEPTIDASE 3"/>
    <property type="match status" value="1"/>
</dbReference>
<protein>
    <recommendedName>
        <fullName evidence="4">Xaa-Pro aminopeptidase</fullName>
        <ecNumber evidence="4">3.4.11.9</ecNumber>
    </recommendedName>
</protein>
<feature type="domain" description="Peptidase M24" evidence="8">
    <location>
        <begin position="6"/>
        <end position="53"/>
    </location>
</feature>
<dbReference type="Gene3D" id="3.90.230.10">
    <property type="entry name" value="Creatinase/methionine aminopeptidase superfamily"/>
    <property type="match status" value="1"/>
</dbReference>
<comment type="similarity">
    <text evidence="3">Belongs to the peptidase M24B family.</text>
</comment>
<dbReference type="InterPro" id="IPR052433">
    <property type="entry name" value="X-Pro_dipept-like"/>
</dbReference>
<dbReference type="GO" id="GO:0005829">
    <property type="term" value="C:cytosol"/>
    <property type="evidence" value="ECO:0007669"/>
    <property type="project" value="TreeGrafter"/>
</dbReference>
<dbReference type="GO" id="GO:0004177">
    <property type="term" value="F:aminopeptidase activity"/>
    <property type="evidence" value="ECO:0007669"/>
    <property type="project" value="UniProtKB-KW"/>
</dbReference>
<evidence type="ECO:0000256" key="2">
    <source>
        <dbReference type="ARBA" id="ARBA00001936"/>
    </source>
</evidence>
<dbReference type="InterPro" id="IPR000994">
    <property type="entry name" value="Pept_M24"/>
</dbReference>
<dbReference type="PANTHER" id="PTHR43226:SF4">
    <property type="entry name" value="XAA-PRO AMINOPEPTIDASE 3"/>
    <property type="match status" value="1"/>
</dbReference>
<evidence type="ECO:0000256" key="3">
    <source>
        <dbReference type="ARBA" id="ARBA00008766"/>
    </source>
</evidence>
<reference evidence="9 10" key="1">
    <citation type="submission" date="2018-06" db="EMBL/GenBank/DDBJ databases">
        <authorList>
            <consortium name="Pathogen Informatics"/>
            <person name="Doyle S."/>
        </authorList>
    </citation>
    <scope>NUCLEOTIDE SEQUENCE [LARGE SCALE GENOMIC DNA]</scope>
    <source>
        <strain evidence="9 10">NCTC10767</strain>
    </source>
</reference>
<evidence type="ECO:0000256" key="6">
    <source>
        <dbReference type="ARBA" id="ARBA00022801"/>
    </source>
</evidence>
<dbReference type="Proteomes" id="UP000254647">
    <property type="component" value="Unassembled WGS sequence"/>
</dbReference>
<evidence type="ECO:0000256" key="4">
    <source>
        <dbReference type="ARBA" id="ARBA00012574"/>
    </source>
</evidence>
<keyword evidence="7" id="KW-0464">Manganese</keyword>
<evidence type="ECO:0000256" key="1">
    <source>
        <dbReference type="ARBA" id="ARBA00001424"/>
    </source>
</evidence>
<evidence type="ECO:0000256" key="5">
    <source>
        <dbReference type="ARBA" id="ARBA00022723"/>
    </source>
</evidence>
<keyword evidence="9" id="KW-0031">Aminopeptidase</keyword>
<dbReference type="AlphaFoldDB" id="A0A376D207"/>